<name>A0A9D9INI3_9BACT</name>
<dbReference type="AlphaFoldDB" id="A0A9D9INI3"/>
<evidence type="ECO:0000313" key="3">
    <source>
        <dbReference type="Proteomes" id="UP000823598"/>
    </source>
</evidence>
<dbReference type="EMBL" id="JADIMC010000050">
    <property type="protein sequence ID" value="MBO8476189.1"/>
    <property type="molecule type" value="Genomic_DNA"/>
</dbReference>
<dbReference type="PANTHER" id="PTHR37298:SF1">
    <property type="entry name" value="UPF0111 PROTEIN YKAA"/>
    <property type="match status" value="1"/>
</dbReference>
<dbReference type="InterPro" id="IPR018445">
    <property type="entry name" value="Put_Phosphate_transp_reg"/>
</dbReference>
<accession>A0A9D9INI3</accession>
<dbReference type="PANTHER" id="PTHR37298">
    <property type="entry name" value="UPF0111 PROTEIN YKAA"/>
    <property type="match status" value="1"/>
</dbReference>
<proteinExistence type="inferred from homology"/>
<dbReference type="InterPro" id="IPR052912">
    <property type="entry name" value="UPF0111_domain"/>
</dbReference>
<reference evidence="2" key="1">
    <citation type="submission" date="2020-10" db="EMBL/GenBank/DDBJ databases">
        <authorList>
            <person name="Gilroy R."/>
        </authorList>
    </citation>
    <scope>NUCLEOTIDE SEQUENCE</scope>
    <source>
        <strain evidence="2">6919</strain>
    </source>
</reference>
<reference evidence="2" key="2">
    <citation type="journal article" date="2021" name="PeerJ">
        <title>Extensive microbial diversity within the chicken gut microbiome revealed by metagenomics and culture.</title>
        <authorList>
            <person name="Gilroy R."/>
            <person name="Ravi A."/>
            <person name="Getino M."/>
            <person name="Pursley I."/>
            <person name="Horton D.L."/>
            <person name="Alikhan N.F."/>
            <person name="Baker D."/>
            <person name="Gharbi K."/>
            <person name="Hall N."/>
            <person name="Watson M."/>
            <person name="Adriaenssens E.M."/>
            <person name="Foster-Nyarko E."/>
            <person name="Jarju S."/>
            <person name="Secka A."/>
            <person name="Antonio M."/>
            <person name="Oren A."/>
            <person name="Chaudhuri R.R."/>
            <person name="La Ragione R."/>
            <person name="Hildebrand F."/>
            <person name="Pallen M.J."/>
        </authorList>
    </citation>
    <scope>NUCLEOTIDE SEQUENCE</scope>
    <source>
        <strain evidence="2">6919</strain>
    </source>
</reference>
<comment type="caution">
    <text evidence="2">The sequence shown here is derived from an EMBL/GenBank/DDBJ whole genome shotgun (WGS) entry which is preliminary data.</text>
</comment>
<dbReference type="InterPro" id="IPR038078">
    <property type="entry name" value="PhoU-like_sf"/>
</dbReference>
<evidence type="ECO:0000313" key="2">
    <source>
        <dbReference type="EMBL" id="MBO8476189.1"/>
    </source>
</evidence>
<protein>
    <submittedName>
        <fullName evidence="2">DUF47 family protein</fullName>
    </submittedName>
</protein>
<gene>
    <name evidence="2" type="ORF">IAB88_04280</name>
</gene>
<sequence>MKKNSFFNRFTPKEPKFFPLLKQMSEVLLTASDMLIDCVQRSNPQERVDLYRQIKEQERIGDKLFQEIFNELGNTFITPFDREDIHHLAGYIDDVTDGINSSAKRIAIYNPKEISKIALDLALLIKQAAECIHNVIDQLEVLRRRPEKIMVCCSELHDIENKADDVYETYITKLFAEEKDSIELIKAKEIMYELEKTTDAAEHVGKLIRTIIVKYA</sequence>
<dbReference type="Gene3D" id="1.20.58.220">
    <property type="entry name" value="Phosphate transport system protein phou homolog 2, domain 2"/>
    <property type="match status" value="1"/>
</dbReference>
<organism evidence="2 3">
    <name type="scientific">Candidatus Limisoma faecipullorum</name>
    <dbReference type="NCBI Taxonomy" id="2840854"/>
    <lineage>
        <taxon>Bacteria</taxon>
        <taxon>Pseudomonadati</taxon>
        <taxon>Bacteroidota</taxon>
        <taxon>Bacteroidia</taxon>
        <taxon>Bacteroidales</taxon>
        <taxon>Candidatus Limisoma</taxon>
    </lineage>
</organism>
<dbReference type="Pfam" id="PF01865">
    <property type="entry name" value="PhoU_div"/>
    <property type="match status" value="1"/>
</dbReference>
<evidence type="ECO:0000256" key="1">
    <source>
        <dbReference type="ARBA" id="ARBA00008591"/>
    </source>
</evidence>
<dbReference type="Proteomes" id="UP000823598">
    <property type="component" value="Unassembled WGS sequence"/>
</dbReference>
<comment type="similarity">
    <text evidence="1">Belongs to the UPF0111 family.</text>
</comment>